<protein>
    <submittedName>
        <fullName evidence="2">Uncharacterized protein</fullName>
    </submittedName>
</protein>
<evidence type="ECO:0000313" key="4">
    <source>
        <dbReference type="Proteomes" id="UP000054805"/>
    </source>
</evidence>
<dbReference type="EMBL" id="JYDR01000177">
    <property type="protein sequence ID" value="KRY66225.1"/>
    <property type="molecule type" value="Genomic_DNA"/>
</dbReference>
<sequence length="108" mass="12559">MHSYQYGPDSAAVGQDEQAKESIPYQVAHCYTTQVYTCFLQLKIEAGKSVRIYKKFSKENNEISMFRCDQLDGRKRSRSVIIIIRNDKYALLPYGILSRHYSISQEKL</sequence>
<dbReference type="Proteomes" id="UP000054805">
    <property type="component" value="Unassembled WGS sequence"/>
</dbReference>
<dbReference type="EMBL" id="JYDS01000228">
    <property type="protein sequence ID" value="KRZ20790.1"/>
    <property type="molecule type" value="Genomic_DNA"/>
</dbReference>
<dbReference type="Proteomes" id="UP000054632">
    <property type="component" value="Unassembled WGS sequence"/>
</dbReference>
<comment type="caution">
    <text evidence="2">The sequence shown here is derived from an EMBL/GenBank/DDBJ whole genome shotgun (WGS) entry which is preliminary data.</text>
</comment>
<dbReference type="AlphaFoldDB" id="A0A0V1ID94"/>
<evidence type="ECO:0000313" key="3">
    <source>
        <dbReference type="Proteomes" id="UP000054632"/>
    </source>
</evidence>
<evidence type="ECO:0000313" key="2">
    <source>
        <dbReference type="EMBL" id="KRZ20790.1"/>
    </source>
</evidence>
<evidence type="ECO:0000313" key="1">
    <source>
        <dbReference type="EMBL" id="KRY66225.1"/>
    </source>
</evidence>
<proteinExistence type="predicted"/>
<accession>A0A0V1ID94</accession>
<gene>
    <name evidence="1" type="ORF">T4A_7842</name>
    <name evidence="2" type="ORF">T4B_5653</name>
</gene>
<keyword evidence="4" id="KW-1185">Reference proteome</keyword>
<organism evidence="2 4">
    <name type="scientific">Trichinella pseudospiralis</name>
    <name type="common">Parasitic roundworm</name>
    <dbReference type="NCBI Taxonomy" id="6337"/>
    <lineage>
        <taxon>Eukaryota</taxon>
        <taxon>Metazoa</taxon>
        <taxon>Ecdysozoa</taxon>
        <taxon>Nematoda</taxon>
        <taxon>Enoplea</taxon>
        <taxon>Dorylaimia</taxon>
        <taxon>Trichinellida</taxon>
        <taxon>Trichinellidae</taxon>
        <taxon>Trichinella</taxon>
    </lineage>
</organism>
<reference evidence="3 4" key="1">
    <citation type="submission" date="2015-01" db="EMBL/GenBank/DDBJ databases">
        <title>Evolution of Trichinella species and genotypes.</title>
        <authorList>
            <person name="Korhonen P.K."/>
            <person name="Edoardo P."/>
            <person name="Giuseppe L.R."/>
            <person name="Gasser R.B."/>
        </authorList>
    </citation>
    <scope>NUCLEOTIDE SEQUENCE [LARGE SCALE GENOMIC DNA]</scope>
    <source>
        <strain evidence="1">ISS13</strain>
        <strain evidence="2">ISS588</strain>
    </source>
</reference>
<name>A0A0V1ID94_TRIPS</name>